<feature type="domain" description="SbsC C-terminal" evidence="3">
    <location>
        <begin position="49"/>
        <end position="178"/>
    </location>
</feature>
<sequence length="750" mass="80945">MNNKTTKIIVSSAVAASAFVAVAPSQNADAATNIETLISDAQKAGTVLKWAISIEGTADGVTQPWTQFNAAKTAIAKAEAALNGASYSDKLKYEALLIEPKTQLQRAQGYLDAITASTKIEAKTKALSEAVITNNLEQVEAAYHAMTAEFRKQTILLDRVYGQSTRDKIRNVVKGPAEQLINYLKNDVTVHMLTKKAATDINYGRYQEATKNLYEAQSIVNSNVLIWGNFLKKNLDAVTASQPVQLVSISRVDSTTVTVKLSRAVSSIQLSEFTFDNSLSATRAVLSNDGTTVTLTTSVQTPGTKYTMKFKGNSASFTAPGSVVPIQIGNQTIQHRETTEVLSLVANFTEPYNQPSRATVRVDIPAGIKVVSINGIENNIAGARSINVTPEKNGNVTIGFTAKDVNVAAIDNVITFNKMEGNTVVETKSSAKLNFYAPAKAGSFSNKKIYYVDIYNNYFVTTDGMKYKMKTSGDVYRNEGIAVAFDTFKSALDLEDTITGTYQPTANSTFEITSNFYFVDLLLDSKFAYRSGTAGYRMDGSRIDLNGTAQPNYEIFFYKNGAYIGKTRVNTNGTWSYSTNVDQNAISDYSFVQQVAGKAVPTSPGWDAKALRVVEGPLDLLSIKGGTTADDDLSNEVLVFTVAPLKNKNGSVLAQDQVVALSNATIVVQDNDGTKIKFTNNQDNTKFTPVSNGFQVKFGTIDPGKGTAVIMSQGKDSLLTGALKVISIDGIQNAYGLGMNVNTGFQITGY</sequence>
<comment type="caution">
    <text evidence="4">The sequence shown here is derived from an EMBL/GenBank/DDBJ whole genome shotgun (WGS) entry which is preliminary data.</text>
</comment>
<dbReference type="RefSeq" id="WP_142641127.1">
    <property type="nucleotide sequence ID" value="NZ_VDGI01000002.1"/>
</dbReference>
<organism evidence="4 5">
    <name type="scientific">Psychrobacillus vulpis</name>
    <dbReference type="NCBI Taxonomy" id="2325572"/>
    <lineage>
        <taxon>Bacteria</taxon>
        <taxon>Bacillati</taxon>
        <taxon>Bacillota</taxon>
        <taxon>Bacilli</taxon>
        <taxon>Bacillales</taxon>
        <taxon>Bacillaceae</taxon>
        <taxon>Psychrobacillus</taxon>
    </lineage>
</organism>
<evidence type="ECO:0000313" key="4">
    <source>
        <dbReference type="EMBL" id="TQR21236.1"/>
    </source>
</evidence>
<dbReference type="Gene3D" id="1.20.58.780">
    <property type="match status" value="1"/>
</dbReference>
<dbReference type="EMBL" id="VDGI01000002">
    <property type="protein sequence ID" value="TQR21236.1"/>
    <property type="molecule type" value="Genomic_DNA"/>
</dbReference>
<gene>
    <name evidence="4" type="ORF">FG384_03240</name>
</gene>
<feature type="signal peptide" evidence="2">
    <location>
        <begin position="1"/>
        <end position="30"/>
    </location>
</feature>
<reference evidence="4 5" key="1">
    <citation type="submission" date="2019-06" db="EMBL/GenBank/DDBJ databases">
        <title>Psychrobacillus vulpis sp. nov., a new species isolated from feces of a red fox that inhabits in The Tablas de Daimiel Natural Park, Albacete, Spain.</title>
        <authorList>
            <person name="Rodriguez M."/>
            <person name="Reina J.C."/>
            <person name="Bejar V."/>
            <person name="Llamas I."/>
        </authorList>
    </citation>
    <scope>NUCLEOTIDE SEQUENCE [LARGE SCALE GENOMIC DNA]</scope>
    <source>
        <strain evidence="4 5">Z8</strain>
    </source>
</reference>
<protein>
    <recommendedName>
        <fullName evidence="3">SbsC C-terminal domain-containing protein</fullName>
    </recommendedName>
</protein>
<feature type="chain" id="PRO_5021797079" description="SbsC C-terminal domain-containing protein" evidence="2">
    <location>
        <begin position="31"/>
        <end position="750"/>
    </location>
</feature>
<dbReference type="InterPro" id="IPR014755">
    <property type="entry name" value="Cu-Rt/internalin_Ig-like"/>
</dbReference>
<keyword evidence="5" id="KW-1185">Reference proteome</keyword>
<dbReference type="Proteomes" id="UP000316626">
    <property type="component" value="Unassembled WGS sequence"/>
</dbReference>
<accession>A0A544TUW6</accession>
<keyword evidence="1 2" id="KW-0732">Signal</keyword>
<evidence type="ECO:0000313" key="5">
    <source>
        <dbReference type="Proteomes" id="UP000316626"/>
    </source>
</evidence>
<dbReference type="AlphaFoldDB" id="A0A544TUW6"/>
<evidence type="ECO:0000256" key="1">
    <source>
        <dbReference type="ARBA" id="ARBA00022729"/>
    </source>
</evidence>
<name>A0A544TUW6_9BACI</name>
<dbReference type="Pfam" id="PF18058">
    <property type="entry name" value="SbsC_C"/>
    <property type="match status" value="1"/>
</dbReference>
<proteinExistence type="predicted"/>
<dbReference type="InterPro" id="IPR041378">
    <property type="entry name" value="S-layer_SbsC_C"/>
</dbReference>
<dbReference type="OrthoDB" id="2079983at2"/>
<dbReference type="Gene3D" id="2.60.40.1220">
    <property type="match status" value="1"/>
</dbReference>
<evidence type="ECO:0000259" key="3">
    <source>
        <dbReference type="Pfam" id="PF18058"/>
    </source>
</evidence>
<evidence type="ECO:0000256" key="2">
    <source>
        <dbReference type="SAM" id="SignalP"/>
    </source>
</evidence>